<reference evidence="2" key="2">
    <citation type="submission" date="2023-05" db="EMBL/GenBank/DDBJ databases">
        <authorList>
            <consortium name="Lawrence Berkeley National Laboratory"/>
            <person name="Steindorff A."/>
            <person name="Hensen N."/>
            <person name="Bonometti L."/>
            <person name="Westerberg I."/>
            <person name="Brannstrom I.O."/>
            <person name="Guillou S."/>
            <person name="Cros-Aarteil S."/>
            <person name="Calhoun S."/>
            <person name="Haridas S."/>
            <person name="Kuo A."/>
            <person name="Mondo S."/>
            <person name="Pangilinan J."/>
            <person name="Riley R."/>
            <person name="Labutti K."/>
            <person name="Andreopoulos B."/>
            <person name="Lipzen A."/>
            <person name="Chen C."/>
            <person name="Yanf M."/>
            <person name="Daum C."/>
            <person name="Ng V."/>
            <person name="Clum A."/>
            <person name="Ohm R."/>
            <person name="Martin F."/>
            <person name="Silar P."/>
            <person name="Natvig D."/>
            <person name="Lalanne C."/>
            <person name="Gautier V."/>
            <person name="Ament-Velasquez S.L."/>
            <person name="Kruys A."/>
            <person name="Hutchinson M.I."/>
            <person name="Powell A.J."/>
            <person name="Barry K."/>
            <person name="Miller A.N."/>
            <person name="Grigoriev I.V."/>
            <person name="Debuchy R."/>
            <person name="Gladieux P."/>
            <person name="Thoren M.H."/>
            <person name="Johannesson H."/>
        </authorList>
    </citation>
    <scope>NUCLEOTIDE SEQUENCE</scope>
    <source>
        <strain evidence="2">CBS 315.58</strain>
    </source>
</reference>
<dbReference type="Proteomes" id="UP001303160">
    <property type="component" value="Unassembled WGS sequence"/>
</dbReference>
<dbReference type="AlphaFoldDB" id="A0AAN6XG19"/>
<feature type="region of interest" description="Disordered" evidence="1">
    <location>
        <begin position="1"/>
        <end position="23"/>
    </location>
</feature>
<dbReference type="EMBL" id="MU863931">
    <property type="protein sequence ID" value="KAK4199483.1"/>
    <property type="molecule type" value="Genomic_DNA"/>
</dbReference>
<sequence>KKKKKAGQTSIEHPPQPSAQGQVLEDGVQIIATFCSKSQDRKEKAKVKKASLCRCRGYASSTRVGSVAPLGNTEEDKYYRNDSLKYCRHEEKKRKGKEMTGGEPIIYSRGMWPVRACKFAFTRTGPLKF</sequence>
<organism evidence="2 3">
    <name type="scientific">Triangularia verruculosa</name>
    <dbReference type="NCBI Taxonomy" id="2587418"/>
    <lineage>
        <taxon>Eukaryota</taxon>
        <taxon>Fungi</taxon>
        <taxon>Dikarya</taxon>
        <taxon>Ascomycota</taxon>
        <taxon>Pezizomycotina</taxon>
        <taxon>Sordariomycetes</taxon>
        <taxon>Sordariomycetidae</taxon>
        <taxon>Sordariales</taxon>
        <taxon>Podosporaceae</taxon>
        <taxon>Triangularia</taxon>
    </lineage>
</organism>
<keyword evidence="3" id="KW-1185">Reference proteome</keyword>
<name>A0AAN6XG19_9PEZI</name>
<evidence type="ECO:0000313" key="2">
    <source>
        <dbReference type="EMBL" id="KAK4199483.1"/>
    </source>
</evidence>
<feature type="non-terminal residue" evidence="2">
    <location>
        <position position="1"/>
    </location>
</feature>
<gene>
    <name evidence="2" type="ORF">QBC40DRAFT_176246</name>
</gene>
<protein>
    <submittedName>
        <fullName evidence="2">Uncharacterized protein</fullName>
    </submittedName>
</protein>
<evidence type="ECO:0000256" key="1">
    <source>
        <dbReference type="SAM" id="MobiDB-lite"/>
    </source>
</evidence>
<proteinExistence type="predicted"/>
<reference evidence="2" key="1">
    <citation type="journal article" date="2023" name="Mol. Phylogenet. Evol.">
        <title>Genome-scale phylogeny and comparative genomics of the fungal order Sordariales.</title>
        <authorList>
            <person name="Hensen N."/>
            <person name="Bonometti L."/>
            <person name="Westerberg I."/>
            <person name="Brannstrom I.O."/>
            <person name="Guillou S."/>
            <person name="Cros-Aarteil S."/>
            <person name="Calhoun S."/>
            <person name="Haridas S."/>
            <person name="Kuo A."/>
            <person name="Mondo S."/>
            <person name="Pangilinan J."/>
            <person name="Riley R."/>
            <person name="LaButti K."/>
            <person name="Andreopoulos B."/>
            <person name="Lipzen A."/>
            <person name="Chen C."/>
            <person name="Yan M."/>
            <person name="Daum C."/>
            <person name="Ng V."/>
            <person name="Clum A."/>
            <person name="Steindorff A."/>
            <person name="Ohm R.A."/>
            <person name="Martin F."/>
            <person name="Silar P."/>
            <person name="Natvig D.O."/>
            <person name="Lalanne C."/>
            <person name="Gautier V."/>
            <person name="Ament-Velasquez S.L."/>
            <person name="Kruys A."/>
            <person name="Hutchinson M.I."/>
            <person name="Powell A.J."/>
            <person name="Barry K."/>
            <person name="Miller A.N."/>
            <person name="Grigoriev I.V."/>
            <person name="Debuchy R."/>
            <person name="Gladieux P."/>
            <person name="Hiltunen Thoren M."/>
            <person name="Johannesson H."/>
        </authorList>
    </citation>
    <scope>NUCLEOTIDE SEQUENCE</scope>
    <source>
        <strain evidence="2">CBS 315.58</strain>
    </source>
</reference>
<comment type="caution">
    <text evidence="2">The sequence shown here is derived from an EMBL/GenBank/DDBJ whole genome shotgun (WGS) entry which is preliminary data.</text>
</comment>
<accession>A0AAN6XG19</accession>
<evidence type="ECO:0000313" key="3">
    <source>
        <dbReference type="Proteomes" id="UP001303160"/>
    </source>
</evidence>